<keyword evidence="3" id="KW-0238">DNA-binding</keyword>
<organism evidence="6 7">
    <name type="scientific">Haloferula chungangensis</name>
    <dbReference type="NCBI Taxonomy" id="1048331"/>
    <lineage>
        <taxon>Bacteria</taxon>
        <taxon>Pseudomonadati</taxon>
        <taxon>Verrucomicrobiota</taxon>
        <taxon>Verrucomicrobiia</taxon>
        <taxon>Verrucomicrobiales</taxon>
        <taxon>Verrucomicrobiaceae</taxon>
        <taxon>Haloferula</taxon>
    </lineage>
</organism>
<dbReference type="EMBL" id="JBHTBS010000013">
    <property type="protein sequence ID" value="MFC7339174.1"/>
    <property type="molecule type" value="Genomic_DNA"/>
</dbReference>
<evidence type="ECO:0000313" key="7">
    <source>
        <dbReference type="Proteomes" id="UP001596472"/>
    </source>
</evidence>
<evidence type="ECO:0000256" key="1">
    <source>
        <dbReference type="ARBA" id="ARBA00022491"/>
    </source>
</evidence>
<feature type="domain" description="HTH merR-type" evidence="5">
    <location>
        <begin position="5"/>
        <end position="74"/>
    </location>
</feature>
<dbReference type="RefSeq" id="WP_379715479.1">
    <property type="nucleotide sequence ID" value="NZ_JBHTBS010000013.1"/>
</dbReference>
<dbReference type="Pfam" id="PF13411">
    <property type="entry name" value="MerR_1"/>
    <property type="match status" value="1"/>
</dbReference>
<evidence type="ECO:0000259" key="5">
    <source>
        <dbReference type="PROSITE" id="PS50937"/>
    </source>
</evidence>
<comment type="caution">
    <text evidence="6">The sequence shown here is derived from an EMBL/GenBank/DDBJ whole genome shotgun (WGS) entry which is preliminary data.</text>
</comment>
<keyword evidence="7" id="KW-1185">Reference proteome</keyword>
<keyword evidence="1" id="KW-0678">Repressor</keyword>
<evidence type="ECO:0000256" key="2">
    <source>
        <dbReference type="ARBA" id="ARBA00023015"/>
    </source>
</evidence>
<accession>A0ABW2LBJ1</accession>
<evidence type="ECO:0000256" key="3">
    <source>
        <dbReference type="ARBA" id="ARBA00023125"/>
    </source>
</evidence>
<name>A0ABW2LBJ1_9BACT</name>
<dbReference type="PROSITE" id="PS50937">
    <property type="entry name" value="HTH_MERR_2"/>
    <property type="match status" value="1"/>
</dbReference>
<gene>
    <name evidence="6" type="ORF">ACFQY0_18415</name>
</gene>
<dbReference type="CDD" id="cd01104">
    <property type="entry name" value="HTH_MlrA-CarA"/>
    <property type="match status" value="1"/>
</dbReference>
<dbReference type="InterPro" id="IPR009061">
    <property type="entry name" value="DNA-bd_dom_put_sf"/>
</dbReference>
<keyword evidence="2" id="KW-0805">Transcription regulation</keyword>
<dbReference type="PANTHER" id="PTHR30204">
    <property type="entry name" value="REDOX-CYCLING DRUG-SENSING TRANSCRIPTIONAL ACTIVATOR SOXR"/>
    <property type="match status" value="1"/>
</dbReference>
<keyword evidence="4" id="KW-0804">Transcription</keyword>
<dbReference type="InterPro" id="IPR047057">
    <property type="entry name" value="MerR_fam"/>
</dbReference>
<dbReference type="SUPFAM" id="SSF46955">
    <property type="entry name" value="Putative DNA-binding domain"/>
    <property type="match status" value="1"/>
</dbReference>
<dbReference type="PANTHER" id="PTHR30204:SF69">
    <property type="entry name" value="MERR-FAMILY TRANSCRIPTIONAL REGULATOR"/>
    <property type="match status" value="1"/>
</dbReference>
<dbReference type="Proteomes" id="UP001596472">
    <property type="component" value="Unassembled WGS sequence"/>
</dbReference>
<dbReference type="Gene3D" id="1.10.1660.10">
    <property type="match status" value="1"/>
</dbReference>
<reference evidence="7" key="1">
    <citation type="journal article" date="2019" name="Int. J. Syst. Evol. Microbiol.">
        <title>The Global Catalogue of Microorganisms (GCM) 10K type strain sequencing project: providing services to taxonomists for standard genome sequencing and annotation.</title>
        <authorList>
            <consortium name="The Broad Institute Genomics Platform"/>
            <consortium name="The Broad Institute Genome Sequencing Center for Infectious Disease"/>
            <person name="Wu L."/>
            <person name="Ma J."/>
        </authorList>
    </citation>
    <scope>NUCLEOTIDE SEQUENCE [LARGE SCALE GENOMIC DNA]</scope>
    <source>
        <strain evidence="7">CGMCC 4.1467</strain>
    </source>
</reference>
<evidence type="ECO:0000313" key="6">
    <source>
        <dbReference type="EMBL" id="MFC7339174.1"/>
    </source>
</evidence>
<sequence length="318" mass="35115">MNEGLYGMRAVAERTGLKAPSIRMWEKRYGAVVPERTETNRRVYRSEDVERLSLMKKLTDRGHAISRIAHLGLESLQTLLNESLGSEIPGGGDGGGQPRRKVGIVSAGPAEMLDDMDLFEADVVGKAESLEMAAKDPEFPKLDLLIVEAEALFPETISSLRNVVQACDAKLSLVVYRFASSKTVTALAKAIVGVRLVKAPLTDIQLRRECLVLLNSLRGGEANPAVRQAGPIPERLYEADQLARLSRISSTIECECPQHMAELLKALSAFEKYSAECEDRNAEDALMHAFLHRTTAQVRRTMEEALRHLIHSEGLKLD</sequence>
<dbReference type="InterPro" id="IPR000551">
    <property type="entry name" value="MerR-type_HTH_dom"/>
</dbReference>
<evidence type="ECO:0000256" key="4">
    <source>
        <dbReference type="ARBA" id="ARBA00023163"/>
    </source>
</evidence>
<protein>
    <submittedName>
        <fullName evidence="6">MerR family transcriptional regulator</fullName>
    </submittedName>
</protein>
<proteinExistence type="predicted"/>
<dbReference type="SMART" id="SM00422">
    <property type="entry name" value="HTH_MERR"/>
    <property type="match status" value="1"/>
</dbReference>